<feature type="transmembrane region" description="Helical" evidence="6">
    <location>
        <begin position="91"/>
        <end position="112"/>
    </location>
</feature>
<proteinExistence type="inferred from homology"/>
<dbReference type="Pfam" id="PF03478">
    <property type="entry name" value="Beta-prop_KIB1-4"/>
    <property type="match status" value="1"/>
</dbReference>
<evidence type="ECO:0000256" key="5">
    <source>
        <dbReference type="ARBA" id="ARBA00023136"/>
    </source>
</evidence>
<accession>A0A5J9SZ22</accession>
<keyword evidence="3 6" id="KW-0812">Transmembrane</keyword>
<feature type="non-terminal residue" evidence="8">
    <location>
        <position position="1"/>
    </location>
</feature>
<comment type="subcellular location">
    <subcellularLocation>
        <location evidence="1">Membrane</location>
        <topology evidence="1">Multi-pass membrane protein</topology>
    </subcellularLocation>
</comment>
<evidence type="ECO:0000256" key="1">
    <source>
        <dbReference type="ARBA" id="ARBA00004141"/>
    </source>
</evidence>
<comment type="similarity">
    <text evidence="2">Belongs to the TMEM45 family.</text>
</comment>
<dbReference type="PANTHER" id="PTHR33165">
    <property type="entry name" value="F-BOX DOMAIN CONTAINING PROTEIN-LIKE-RELATED"/>
    <property type="match status" value="1"/>
</dbReference>
<reference evidence="8 9" key="1">
    <citation type="journal article" date="2019" name="Sci. Rep.">
        <title>A high-quality genome of Eragrostis curvula grass provides insights into Poaceae evolution and supports new strategies to enhance forage quality.</title>
        <authorList>
            <person name="Carballo J."/>
            <person name="Santos B.A.C.M."/>
            <person name="Zappacosta D."/>
            <person name="Garbus I."/>
            <person name="Selva J.P."/>
            <person name="Gallo C.A."/>
            <person name="Diaz A."/>
            <person name="Albertini E."/>
            <person name="Caccamo M."/>
            <person name="Echenique V."/>
        </authorList>
    </citation>
    <scope>NUCLEOTIDE SEQUENCE [LARGE SCALE GENOMIC DNA]</scope>
    <source>
        <strain evidence="9">cv. Victoria</strain>
        <tissue evidence="8">Leaf</tissue>
    </source>
</reference>
<keyword evidence="9" id="KW-1185">Reference proteome</keyword>
<comment type="caution">
    <text evidence="8">The sequence shown here is derived from an EMBL/GenBank/DDBJ whole genome shotgun (WGS) entry which is preliminary data.</text>
</comment>
<dbReference type="AlphaFoldDB" id="A0A5J9SZ22"/>
<dbReference type="EMBL" id="RWGY01000068">
    <property type="protein sequence ID" value="TVU04339.1"/>
    <property type="molecule type" value="Genomic_DNA"/>
</dbReference>
<gene>
    <name evidence="8" type="ORF">EJB05_50105</name>
</gene>
<dbReference type="OrthoDB" id="619048at2759"/>
<keyword evidence="5 6" id="KW-0472">Membrane</keyword>
<keyword evidence="4 6" id="KW-1133">Transmembrane helix</keyword>
<organism evidence="8 9">
    <name type="scientific">Eragrostis curvula</name>
    <name type="common">weeping love grass</name>
    <dbReference type="NCBI Taxonomy" id="38414"/>
    <lineage>
        <taxon>Eukaryota</taxon>
        <taxon>Viridiplantae</taxon>
        <taxon>Streptophyta</taxon>
        <taxon>Embryophyta</taxon>
        <taxon>Tracheophyta</taxon>
        <taxon>Spermatophyta</taxon>
        <taxon>Magnoliopsida</taxon>
        <taxon>Liliopsida</taxon>
        <taxon>Poales</taxon>
        <taxon>Poaceae</taxon>
        <taxon>PACMAD clade</taxon>
        <taxon>Chloridoideae</taxon>
        <taxon>Eragrostideae</taxon>
        <taxon>Eragrostidinae</taxon>
        <taxon>Eragrostis</taxon>
    </lineage>
</organism>
<evidence type="ECO:0000313" key="9">
    <source>
        <dbReference type="Proteomes" id="UP000324897"/>
    </source>
</evidence>
<sequence length="622" mass="68366">MGMFVDHSTLLPFDADGSIPSDRLHNHEHAIICLALLVYAMAAFQLDRVRVRGRRALSLLLVAAVFAQEPLVLVFHFHSAAAADHTGFEGHFHWLLQHFVAACLATALLGLARRERNVTRSGVCVSYAHVGWHGAKVQEREPYLHISRSKSCAPAVGPPCGRDWLWSACAVQDATGSGFGRRASGAAHRGIGELTDVTCARIIPTGRSRPSPQQIPIAPAPIKKTDTAIIAHKYVDDAARTTLLRRDPHPSWTEARQPRHHPAGLIAERALANGVEDYLSFCAVCREWRRSAKGNATLRAQGCLDRRFYPRRWIMLRDAAPPGSSRRRFLNISTGECVHTELPELDGSRLLGATAEGLLALLDASTYAVRLLNPLTRQLAELPSLAPLRPAETHDDISRYALAYGLQVTGLGLASDATDVALCFHKPSVLVVAKPGDSNWTLVEGGERWFYSATSFSNRFYCADGSAVMALEPATAPVSLLCLDDVHLVEGNGKLFLLHRKIVPQRYPGDCWRRKYKVFRVDLDVQKTVTVRGLDGLAVFLGKQLALSVPSGVFPTIRANTVYLGFDLREWSGLEKVSAHCLLNGMTERCTFSRDDGWTRPCGISDYLSWYVSGICGGIEEI</sequence>
<evidence type="ECO:0000256" key="4">
    <source>
        <dbReference type="ARBA" id="ARBA00022989"/>
    </source>
</evidence>
<evidence type="ECO:0000256" key="2">
    <source>
        <dbReference type="ARBA" id="ARBA00006948"/>
    </source>
</evidence>
<evidence type="ECO:0000259" key="7">
    <source>
        <dbReference type="Pfam" id="PF03478"/>
    </source>
</evidence>
<dbReference type="PANTHER" id="PTHR33165:SF63">
    <property type="entry name" value="OS03G0792300 PROTEIN"/>
    <property type="match status" value="1"/>
</dbReference>
<dbReference type="Gramene" id="TVU04339">
    <property type="protein sequence ID" value="TVU04339"/>
    <property type="gene ID" value="EJB05_50105"/>
</dbReference>
<dbReference type="Proteomes" id="UP000324897">
    <property type="component" value="Unassembled WGS sequence"/>
</dbReference>
<evidence type="ECO:0000256" key="3">
    <source>
        <dbReference type="ARBA" id="ARBA00022692"/>
    </source>
</evidence>
<dbReference type="InterPro" id="IPR006904">
    <property type="entry name" value="DUF716"/>
</dbReference>
<dbReference type="InterPro" id="IPR005174">
    <property type="entry name" value="KIB1-4_b-propeller"/>
</dbReference>
<name>A0A5J9SZ22_9POAL</name>
<evidence type="ECO:0000313" key="8">
    <source>
        <dbReference type="EMBL" id="TVU04339.1"/>
    </source>
</evidence>
<feature type="transmembrane region" description="Helical" evidence="6">
    <location>
        <begin position="29"/>
        <end position="46"/>
    </location>
</feature>
<dbReference type="Pfam" id="PF04819">
    <property type="entry name" value="DUF716"/>
    <property type="match status" value="1"/>
</dbReference>
<protein>
    <recommendedName>
        <fullName evidence="7">KIB1-4 beta-propeller domain-containing protein</fullName>
    </recommendedName>
</protein>
<feature type="transmembrane region" description="Helical" evidence="6">
    <location>
        <begin position="58"/>
        <end position="79"/>
    </location>
</feature>
<feature type="domain" description="KIB1-4 beta-propeller" evidence="7">
    <location>
        <begin position="329"/>
        <end position="564"/>
    </location>
</feature>
<evidence type="ECO:0000256" key="6">
    <source>
        <dbReference type="SAM" id="Phobius"/>
    </source>
</evidence>
<dbReference type="GO" id="GO:0016020">
    <property type="term" value="C:membrane"/>
    <property type="evidence" value="ECO:0007669"/>
    <property type="project" value="UniProtKB-SubCell"/>
</dbReference>